<dbReference type="EMBL" id="QQWO01000004">
    <property type="protein sequence ID" value="RSV05405.1"/>
    <property type="molecule type" value="Genomic_DNA"/>
</dbReference>
<dbReference type="EMBL" id="CP018820">
    <property type="protein sequence ID" value="APR51329.1"/>
    <property type="molecule type" value="Genomic_DNA"/>
</dbReference>
<accession>A0A1L6J5Y3</accession>
<reference evidence="3" key="2">
    <citation type="submission" date="2016-12" db="EMBL/GenBank/DDBJ databases">
        <title>Whole genome sequencing of Sphingomonas sp. ABOJV.</title>
        <authorList>
            <person name="Conlan S."/>
            <person name="Thomas P.J."/>
            <person name="Mullikin J."/>
            <person name="Palmore T.N."/>
            <person name="Frank K.M."/>
            <person name="Segre J.A."/>
        </authorList>
    </citation>
    <scope>NUCLEOTIDE SEQUENCE [LARGE SCALE GENOMIC DNA]</scope>
    <source>
        <strain evidence="3">ABOJV</strain>
    </source>
</reference>
<name>A0A1L6J5Y3_9SPHN</name>
<dbReference type="Proteomes" id="UP000286681">
    <property type="component" value="Unassembled WGS sequence"/>
</dbReference>
<gene>
    <name evidence="1" type="ORF">BRX40_01800</name>
    <name evidence="2" type="ORF">CA257_05405</name>
</gene>
<protein>
    <submittedName>
        <fullName evidence="1">Uncharacterized protein</fullName>
    </submittedName>
</protein>
<proteinExistence type="predicted"/>
<evidence type="ECO:0000313" key="1">
    <source>
        <dbReference type="EMBL" id="APR51329.1"/>
    </source>
</evidence>
<evidence type="ECO:0000313" key="3">
    <source>
        <dbReference type="Proteomes" id="UP000185161"/>
    </source>
</evidence>
<evidence type="ECO:0000313" key="4">
    <source>
        <dbReference type="Proteomes" id="UP000286681"/>
    </source>
</evidence>
<reference evidence="1" key="1">
    <citation type="submission" date="2016-12" db="EMBL/GenBank/DDBJ databases">
        <title>Whole genome sequencing of Sphingomonas koreensis.</title>
        <authorList>
            <person name="Conlan S."/>
            <person name="Thomas P.J."/>
            <person name="Mullikin J."/>
            <person name="Palmore T.N."/>
            <person name="Frank K.M."/>
            <person name="Segre J.A."/>
        </authorList>
    </citation>
    <scope>NUCLEOTIDE SEQUENCE</scope>
    <source>
        <strain evidence="1">ABOJV</strain>
    </source>
</reference>
<dbReference type="Proteomes" id="UP000185161">
    <property type="component" value="Chromosome"/>
</dbReference>
<dbReference type="KEGG" id="skr:BRX40_01800"/>
<dbReference type="AlphaFoldDB" id="A0A1L6J5Y3"/>
<reference evidence="2 4" key="3">
    <citation type="submission" date="2018-07" db="EMBL/GenBank/DDBJ databases">
        <title>Genomic and Epidemiologic Investigation of an Indolent Hospital Outbreak.</title>
        <authorList>
            <person name="Johnson R.C."/>
            <person name="Deming C."/>
            <person name="Conlan S."/>
            <person name="Zellmer C.J."/>
            <person name="Michelin A.V."/>
            <person name="Lee-Lin S."/>
            <person name="Thomas P.J."/>
            <person name="Park M."/>
            <person name="Weingarten R.A."/>
            <person name="Less J."/>
            <person name="Dekker J.P."/>
            <person name="Frank K.M."/>
            <person name="Musser K.A."/>
            <person name="Mcquiston J.R."/>
            <person name="Henderson D.K."/>
            <person name="Lau A.F."/>
            <person name="Palmore T.N."/>
            <person name="Segre J.A."/>
        </authorList>
    </citation>
    <scope>NUCLEOTIDE SEQUENCE [LARGE SCALE GENOMIC DNA]</scope>
    <source>
        <strain evidence="2 4">SK-NIH.Env10_0317</strain>
    </source>
</reference>
<evidence type="ECO:0000313" key="2">
    <source>
        <dbReference type="EMBL" id="RSV05405.1"/>
    </source>
</evidence>
<keyword evidence="3" id="KW-1185">Reference proteome</keyword>
<organism evidence="1 3">
    <name type="scientific">Sphingomonas koreensis</name>
    <dbReference type="NCBI Taxonomy" id="93064"/>
    <lineage>
        <taxon>Bacteria</taxon>
        <taxon>Pseudomonadati</taxon>
        <taxon>Pseudomonadota</taxon>
        <taxon>Alphaproteobacteria</taxon>
        <taxon>Sphingomonadales</taxon>
        <taxon>Sphingomonadaceae</taxon>
        <taxon>Sphingomonas</taxon>
    </lineage>
</organism>
<sequence>MAGWPARFYEAAQAVPDDADRMLARAAVDQAIANTRSAVAERHRAKLILHILCDRMDTVAVIGADSFRLLKSFRSRASNLSMGYRD</sequence>